<organism evidence="4 5">
    <name type="scientific">Kockovaella imperatae</name>
    <dbReference type="NCBI Taxonomy" id="4999"/>
    <lineage>
        <taxon>Eukaryota</taxon>
        <taxon>Fungi</taxon>
        <taxon>Dikarya</taxon>
        <taxon>Basidiomycota</taxon>
        <taxon>Agaricomycotina</taxon>
        <taxon>Tremellomycetes</taxon>
        <taxon>Tremellales</taxon>
        <taxon>Cuniculitremaceae</taxon>
        <taxon>Kockovaella</taxon>
    </lineage>
</organism>
<feature type="domain" description="NmrA-like" evidence="3">
    <location>
        <begin position="6"/>
        <end position="250"/>
    </location>
</feature>
<dbReference type="EMBL" id="NBSH01000002">
    <property type="protein sequence ID" value="ORX39553.1"/>
    <property type="molecule type" value="Genomic_DNA"/>
</dbReference>
<dbReference type="Pfam" id="PF05368">
    <property type="entry name" value="NmrA"/>
    <property type="match status" value="1"/>
</dbReference>
<dbReference type="OrthoDB" id="9974981at2759"/>
<dbReference type="STRING" id="4999.A0A1Y1UND4"/>
<dbReference type="InterPro" id="IPR051609">
    <property type="entry name" value="NmrA/Isoflavone_reductase-like"/>
</dbReference>
<proteinExistence type="predicted"/>
<evidence type="ECO:0000313" key="4">
    <source>
        <dbReference type="EMBL" id="ORX39553.1"/>
    </source>
</evidence>
<dbReference type="Gene3D" id="3.40.50.720">
    <property type="entry name" value="NAD(P)-binding Rossmann-like Domain"/>
    <property type="match status" value="1"/>
</dbReference>
<keyword evidence="1" id="KW-0521">NADP</keyword>
<dbReference type="GeneID" id="33556372"/>
<dbReference type="InterPro" id="IPR008030">
    <property type="entry name" value="NmrA-like"/>
</dbReference>
<keyword evidence="5" id="KW-1185">Reference proteome</keyword>
<gene>
    <name evidence="4" type="ORF">BD324DRAFT_614131</name>
</gene>
<dbReference type="InterPro" id="IPR036291">
    <property type="entry name" value="NAD(P)-bd_dom_sf"/>
</dbReference>
<keyword evidence="2" id="KW-0560">Oxidoreductase</keyword>
<comment type="caution">
    <text evidence="4">The sequence shown here is derived from an EMBL/GenBank/DDBJ whole genome shotgun (WGS) entry which is preliminary data.</text>
</comment>
<dbReference type="CDD" id="cd05259">
    <property type="entry name" value="PCBER_SDR_a"/>
    <property type="match status" value="1"/>
</dbReference>
<dbReference type="GO" id="GO:0016491">
    <property type="term" value="F:oxidoreductase activity"/>
    <property type="evidence" value="ECO:0007669"/>
    <property type="project" value="UniProtKB-KW"/>
</dbReference>
<evidence type="ECO:0000313" key="5">
    <source>
        <dbReference type="Proteomes" id="UP000193218"/>
    </source>
</evidence>
<evidence type="ECO:0000259" key="3">
    <source>
        <dbReference type="Pfam" id="PF05368"/>
    </source>
</evidence>
<protein>
    <recommendedName>
        <fullName evidence="3">NmrA-like domain-containing protein</fullName>
    </recommendedName>
</protein>
<dbReference type="Proteomes" id="UP000193218">
    <property type="component" value="Unassembled WGS sequence"/>
</dbReference>
<evidence type="ECO:0000256" key="1">
    <source>
        <dbReference type="ARBA" id="ARBA00022857"/>
    </source>
</evidence>
<dbReference type="RefSeq" id="XP_021873338.1">
    <property type="nucleotide sequence ID" value="XM_022014564.1"/>
</dbReference>
<dbReference type="PANTHER" id="PTHR47706">
    <property type="entry name" value="NMRA-LIKE FAMILY PROTEIN"/>
    <property type="match status" value="1"/>
</dbReference>
<dbReference type="AlphaFoldDB" id="A0A1Y1UND4"/>
<sequence>MQRRRAALFGATSRIGPAIVSAFSEDTSADAWHLYLIIRPSSKAPKLPENSRNISVHTLPADESSTQELADVFEKLDCSVVISSLNAGLADLHKSIAEACVAAGVSRFIPADYGSIRSDDPWALDLMVNFRNKAFVRWRCQRLADQHPSFSWTSLATGHFFDYGLHTELLGYDLKKGTAQIFDGGDLPFSASTTAQIGRAVVKVLSHEKETANKMLLIQSFCVTQNEVAAEIERATGKPLQRIQVDGNTYLLENAAKAEKGDAAALEEAVAVCGILRSNWQGRPEYGNTLLELDEEDMREVVRKEIGST</sequence>
<dbReference type="SUPFAM" id="SSF51735">
    <property type="entry name" value="NAD(P)-binding Rossmann-fold domains"/>
    <property type="match status" value="1"/>
</dbReference>
<name>A0A1Y1UND4_9TREE</name>
<reference evidence="4 5" key="1">
    <citation type="submission" date="2017-03" db="EMBL/GenBank/DDBJ databases">
        <title>Widespread Adenine N6-methylation of Active Genes in Fungi.</title>
        <authorList>
            <consortium name="DOE Joint Genome Institute"/>
            <person name="Mondo S.J."/>
            <person name="Dannebaum R.O."/>
            <person name="Kuo R.C."/>
            <person name="Louie K.B."/>
            <person name="Bewick A.J."/>
            <person name="Labutti K."/>
            <person name="Haridas S."/>
            <person name="Kuo A."/>
            <person name="Salamov A."/>
            <person name="Ahrendt S.R."/>
            <person name="Lau R."/>
            <person name="Bowen B.P."/>
            <person name="Lipzen A."/>
            <person name="Sullivan W."/>
            <person name="Andreopoulos W.B."/>
            <person name="Clum A."/>
            <person name="Lindquist E."/>
            <person name="Daum C."/>
            <person name="Northen T.R."/>
            <person name="Ramamoorthy G."/>
            <person name="Schmitz R.J."/>
            <person name="Gryganskyi A."/>
            <person name="Culley D."/>
            <person name="Magnuson J."/>
            <person name="James T.Y."/>
            <person name="O'Malley M.A."/>
            <person name="Stajich J.E."/>
            <person name="Spatafora J.W."/>
            <person name="Visel A."/>
            <person name="Grigoriev I.V."/>
        </authorList>
    </citation>
    <scope>NUCLEOTIDE SEQUENCE [LARGE SCALE GENOMIC DNA]</scope>
    <source>
        <strain evidence="4 5">NRRL Y-17943</strain>
    </source>
</reference>
<dbReference type="InterPro" id="IPR045312">
    <property type="entry name" value="PCBER-like"/>
</dbReference>
<dbReference type="InParanoid" id="A0A1Y1UND4"/>
<dbReference type="Gene3D" id="3.90.25.10">
    <property type="entry name" value="UDP-galactose 4-epimerase, domain 1"/>
    <property type="match status" value="1"/>
</dbReference>
<dbReference type="PANTHER" id="PTHR47706:SF9">
    <property type="entry name" value="NMRA-LIKE DOMAIN-CONTAINING PROTEIN-RELATED"/>
    <property type="match status" value="1"/>
</dbReference>
<evidence type="ECO:0000256" key="2">
    <source>
        <dbReference type="ARBA" id="ARBA00023002"/>
    </source>
</evidence>
<accession>A0A1Y1UND4</accession>